<evidence type="ECO:0000256" key="9">
    <source>
        <dbReference type="RuleBase" id="RU004006"/>
    </source>
</evidence>
<evidence type="ECO:0000256" key="3">
    <source>
        <dbReference type="ARBA" id="ARBA00022884"/>
    </source>
</evidence>
<dbReference type="InterPro" id="IPR047867">
    <property type="entry name" value="Ribosomal_uL22_bac/org-type"/>
</dbReference>
<name>A0A1F7X9H4_9BACT</name>
<dbReference type="CDD" id="cd00336">
    <property type="entry name" value="Ribosomal_L22"/>
    <property type="match status" value="1"/>
</dbReference>
<evidence type="ECO:0000256" key="5">
    <source>
        <dbReference type="ARBA" id="ARBA00023274"/>
    </source>
</evidence>
<sequence length="172" mass="19496">MEFIATQKFIMISPRKLRYTADMVKKLEVIDAIETLPLVGKRAGISLAKVIKTAVANAKQKGISDTDLIFKEIQIGEGPRLKRGMPISRGRWHPIKRRMSHIRVVLKTKEEEKSVTGNIRSEKSAKGISIEKAIKKSPVRERSKNPLRTLRGKKTKQGRSESKRKIKNKGDK</sequence>
<gene>
    <name evidence="7" type="primary">rplV</name>
    <name evidence="12" type="ORF">A2Z22_02290</name>
</gene>
<dbReference type="InterPro" id="IPR005727">
    <property type="entry name" value="Ribosomal_uL22_bac/chlpt-type"/>
</dbReference>
<feature type="compositionally biased region" description="Basic and acidic residues" evidence="11">
    <location>
        <begin position="132"/>
        <end position="144"/>
    </location>
</feature>
<reference evidence="12 13" key="1">
    <citation type="journal article" date="2016" name="Nat. Commun.">
        <title>Thousands of microbial genomes shed light on interconnected biogeochemical processes in an aquifer system.</title>
        <authorList>
            <person name="Anantharaman K."/>
            <person name="Brown C.T."/>
            <person name="Hug L.A."/>
            <person name="Sharon I."/>
            <person name="Castelle C.J."/>
            <person name="Probst A.J."/>
            <person name="Thomas B.C."/>
            <person name="Singh A."/>
            <person name="Wilkins M.J."/>
            <person name="Karaoz U."/>
            <person name="Brodie E.L."/>
            <person name="Williams K.H."/>
            <person name="Hubbard S.S."/>
            <person name="Banfield J.F."/>
        </authorList>
    </citation>
    <scope>NUCLEOTIDE SEQUENCE [LARGE SCALE GENOMIC DNA]</scope>
</reference>
<feature type="region of interest" description="Disordered" evidence="11">
    <location>
        <begin position="129"/>
        <end position="172"/>
    </location>
</feature>
<comment type="subunit">
    <text evidence="7 9">Part of the 50S ribosomal subunit.</text>
</comment>
<evidence type="ECO:0000256" key="4">
    <source>
        <dbReference type="ARBA" id="ARBA00022980"/>
    </source>
</evidence>
<dbReference type="HAMAP" id="MF_01331_B">
    <property type="entry name" value="Ribosomal_uL22_B"/>
    <property type="match status" value="1"/>
</dbReference>
<comment type="function">
    <text evidence="7">The globular domain of the protein is located near the polypeptide exit tunnel on the outside of the subunit, while an extended beta-hairpin is found that lines the wall of the exit tunnel in the center of the 70S ribosome.</text>
</comment>
<evidence type="ECO:0000256" key="1">
    <source>
        <dbReference type="ARBA" id="ARBA00009451"/>
    </source>
</evidence>
<dbReference type="InterPro" id="IPR036394">
    <property type="entry name" value="Ribosomal_uL22_sf"/>
</dbReference>
<evidence type="ECO:0000313" key="12">
    <source>
        <dbReference type="EMBL" id="OGM11603.1"/>
    </source>
</evidence>
<keyword evidence="3 7" id="KW-0694">RNA-binding</keyword>
<dbReference type="Proteomes" id="UP000177053">
    <property type="component" value="Unassembled WGS sequence"/>
</dbReference>
<comment type="similarity">
    <text evidence="1 7 8">Belongs to the universal ribosomal protein uL22 family.</text>
</comment>
<comment type="function">
    <text evidence="7 10">This protein binds specifically to 23S rRNA; its binding is stimulated by other ribosomal proteins, e.g., L4, L17, and L20. It is important during the early stages of 50S assembly. It makes multiple contacts with different domains of the 23S rRNA in the assembled 50S subunit and ribosome.</text>
</comment>
<dbReference type="PANTHER" id="PTHR13501">
    <property type="entry name" value="CHLOROPLAST 50S RIBOSOMAL PROTEIN L22-RELATED"/>
    <property type="match status" value="1"/>
</dbReference>
<comment type="caution">
    <text evidence="12">The sequence shown here is derived from an EMBL/GenBank/DDBJ whole genome shotgun (WGS) entry which is preliminary data.</text>
</comment>
<keyword evidence="5 7" id="KW-0687">Ribonucleoprotein</keyword>
<feature type="compositionally biased region" description="Basic and acidic residues" evidence="11">
    <location>
        <begin position="158"/>
        <end position="172"/>
    </location>
</feature>
<proteinExistence type="inferred from homology"/>
<keyword evidence="2 7" id="KW-0699">rRNA-binding</keyword>
<dbReference type="GO" id="GO:0006412">
    <property type="term" value="P:translation"/>
    <property type="evidence" value="ECO:0007669"/>
    <property type="project" value="UniProtKB-UniRule"/>
</dbReference>
<dbReference type="GO" id="GO:0019843">
    <property type="term" value="F:rRNA binding"/>
    <property type="evidence" value="ECO:0007669"/>
    <property type="project" value="UniProtKB-UniRule"/>
</dbReference>
<dbReference type="InterPro" id="IPR001063">
    <property type="entry name" value="Ribosomal_uL22"/>
</dbReference>
<dbReference type="SUPFAM" id="SSF54843">
    <property type="entry name" value="Ribosomal protein L22"/>
    <property type="match status" value="1"/>
</dbReference>
<dbReference type="Gene3D" id="3.90.470.10">
    <property type="entry name" value="Ribosomal protein L22/L17"/>
    <property type="match status" value="1"/>
</dbReference>
<organism evidence="12 13">
    <name type="scientific">Candidatus Woesebacteria bacterium RBG_16_34_12</name>
    <dbReference type="NCBI Taxonomy" id="1802480"/>
    <lineage>
        <taxon>Bacteria</taxon>
        <taxon>Candidatus Woeseibacteriota</taxon>
    </lineage>
</organism>
<protein>
    <recommendedName>
        <fullName evidence="6 7">Large ribosomal subunit protein uL22</fullName>
    </recommendedName>
</protein>
<evidence type="ECO:0000256" key="6">
    <source>
        <dbReference type="ARBA" id="ARBA00035207"/>
    </source>
</evidence>
<dbReference type="GO" id="GO:0003735">
    <property type="term" value="F:structural constituent of ribosome"/>
    <property type="evidence" value="ECO:0007669"/>
    <property type="project" value="InterPro"/>
</dbReference>
<dbReference type="Pfam" id="PF00237">
    <property type="entry name" value="Ribosomal_L22"/>
    <property type="match status" value="1"/>
</dbReference>
<dbReference type="AlphaFoldDB" id="A0A1F7X9H4"/>
<dbReference type="EMBL" id="MGFS01000015">
    <property type="protein sequence ID" value="OGM11603.1"/>
    <property type="molecule type" value="Genomic_DNA"/>
</dbReference>
<evidence type="ECO:0000256" key="7">
    <source>
        <dbReference type="HAMAP-Rule" id="MF_01331"/>
    </source>
</evidence>
<keyword evidence="4 7" id="KW-0689">Ribosomal protein</keyword>
<dbReference type="PANTHER" id="PTHR13501:SF8">
    <property type="entry name" value="LARGE RIBOSOMAL SUBUNIT PROTEIN UL22M"/>
    <property type="match status" value="1"/>
</dbReference>
<evidence type="ECO:0000313" key="13">
    <source>
        <dbReference type="Proteomes" id="UP000177053"/>
    </source>
</evidence>
<evidence type="ECO:0000256" key="11">
    <source>
        <dbReference type="SAM" id="MobiDB-lite"/>
    </source>
</evidence>
<accession>A0A1F7X9H4</accession>
<evidence type="ECO:0000256" key="2">
    <source>
        <dbReference type="ARBA" id="ARBA00022730"/>
    </source>
</evidence>
<evidence type="ECO:0000256" key="10">
    <source>
        <dbReference type="RuleBase" id="RU004008"/>
    </source>
</evidence>
<dbReference type="GO" id="GO:0022625">
    <property type="term" value="C:cytosolic large ribosomal subunit"/>
    <property type="evidence" value="ECO:0007669"/>
    <property type="project" value="TreeGrafter"/>
</dbReference>
<evidence type="ECO:0000256" key="8">
    <source>
        <dbReference type="RuleBase" id="RU004005"/>
    </source>
</evidence>